<dbReference type="Proteomes" id="UP000548867">
    <property type="component" value="Unassembled WGS sequence"/>
</dbReference>
<dbReference type="EMBL" id="JACIDX010000028">
    <property type="protein sequence ID" value="MBB3957634.1"/>
    <property type="molecule type" value="Genomic_DNA"/>
</dbReference>
<protein>
    <submittedName>
        <fullName evidence="1">Uncharacterized protein</fullName>
    </submittedName>
</protein>
<evidence type="ECO:0000313" key="1">
    <source>
        <dbReference type="EMBL" id="MBB3957634.1"/>
    </source>
</evidence>
<gene>
    <name evidence="1" type="ORF">GGR38_004608</name>
</gene>
<evidence type="ECO:0000313" key="2">
    <source>
        <dbReference type="Proteomes" id="UP000548867"/>
    </source>
</evidence>
<dbReference type="InterPro" id="IPR011122">
    <property type="entry name" value="WavE"/>
</dbReference>
<dbReference type="RefSeq" id="WP_183629109.1">
    <property type="nucleotide sequence ID" value="NZ_JACIDX010000028.1"/>
</dbReference>
<keyword evidence="2" id="KW-1185">Reference proteome</keyword>
<dbReference type="Pfam" id="PF07507">
    <property type="entry name" value="WavE"/>
    <property type="match status" value="1"/>
</dbReference>
<reference evidence="1 2" key="1">
    <citation type="submission" date="2020-08" db="EMBL/GenBank/DDBJ databases">
        <title>Genomic Encyclopedia of Type Strains, Phase IV (KMG-IV): sequencing the most valuable type-strain genomes for metagenomic binning, comparative biology and taxonomic classification.</title>
        <authorList>
            <person name="Goeker M."/>
        </authorList>
    </citation>
    <scope>NUCLEOTIDE SEQUENCE [LARGE SCALE GENOMIC DNA]</scope>
    <source>
        <strain evidence="1 2">DSM 27057</strain>
    </source>
</reference>
<dbReference type="AlphaFoldDB" id="A0A7W6CN19"/>
<accession>A0A7W6CN19</accession>
<comment type="caution">
    <text evidence="1">The sequence shown here is derived from an EMBL/GenBank/DDBJ whole genome shotgun (WGS) entry which is preliminary data.</text>
</comment>
<sequence>MTNEASTSAYNLFDPDTGRALSIVLQGGVSAANIVQTANYCRHWRDLFPQAEIILSISSLDIIDGTRADGNPAGLVLNAPATESGLARTALGVIKTICDKVVQADGGLPLPPIKTDSPGLNNVNLQIVAAQAGLAVASGTHVLRTRSDLIFTNKNFIDQWAEGNLLPNGEARVLQQRVLISYLYTLNPYTYERMPFHYSDWFHFGLIEDVRALWNVPLATFADATHYKTHDCADYSNHQERRMITRLAVEQHISYHALLNFFPHLILNFHNDLRDVDLSVDILFDNFVICDLVKASCIFDKYVKDFENPIKKIHCIPEEDWKTLAPLAAEQRHSVLRERARIAINPADAPFPRHYNASALSTEIGEHAHGALMAMGRAGLLVHGPYDTLPRGQFTAVINLHRFDGKGLLELRATLDSGQIILARRWVALCDTSCQKITIDFDIRDDVGKLFEIVIEAPGVPLIVVKDIAIHHRATGMVSPYSLHFQAAQPPFSSHVGVRQDGLLRTQAAGGRLLFGPYVPLKRGNYELHIAIPEGRHAGHSHLEILARSGKKKIAFHRISHNDLAIEVINLPFILRQDEDHIEFRVTTDPKADFALGEVQVNCRSNSIAGTDLFKQSIISLMKLTLHNLASLSR</sequence>
<name>A0A7W6CN19_9SPHN</name>
<organism evidence="1 2">
    <name type="scientific">Novosphingobium sediminicola</name>
    <dbReference type="NCBI Taxonomy" id="563162"/>
    <lineage>
        <taxon>Bacteria</taxon>
        <taxon>Pseudomonadati</taxon>
        <taxon>Pseudomonadota</taxon>
        <taxon>Alphaproteobacteria</taxon>
        <taxon>Sphingomonadales</taxon>
        <taxon>Sphingomonadaceae</taxon>
        <taxon>Novosphingobium</taxon>
    </lineage>
</organism>
<proteinExistence type="predicted"/>